<dbReference type="OrthoDB" id="3468019at2759"/>
<dbReference type="SUPFAM" id="SSF54427">
    <property type="entry name" value="NTF2-like"/>
    <property type="match status" value="1"/>
</dbReference>
<organism evidence="1 2">
    <name type="scientific">Hirsutella minnesotensis 3608</name>
    <dbReference type="NCBI Taxonomy" id="1043627"/>
    <lineage>
        <taxon>Eukaryota</taxon>
        <taxon>Fungi</taxon>
        <taxon>Dikarya</taxon>
        <taxon>Ascomycota</taxon>
        <taxon>Pezizomycotina</taxon>
        <taxon>Sordariomycetes</taxon>
        <taxon>Hypocreomycetidae</taxon>
        <taxon>Hypocreales</taxon>
        <taxon>Ophiocordycipitaceae</taxon>
        <taxon>Hirsutella</taxon>
    </lineage>
</organism>
<accession>A0A0F7ZY35</accession>
<evidence type="ECO:0000313" key="1">
    <source>
        <dbReference type="EMBL" id="KJZ71782.1"/>
    </source>
</evidence>
<reference evidence="1 2" key="1">
    <citation type="journal article" date="2014" name="Genome Biol. Evol.">
        <title>Comparative genomics and transcriptomics analyses reveal divergent lifestyle features of nematode endoparasitic fungus Hirsutella minnesotensis.</title>
        <authorList>
            <person name="Lai Y."/>
            <person name="Liu K."/>
            <person name="Zhang X."/>
            <person name="Zhang X."/>
            <person name="Li K."/>
            <person name="Wang N."/>
            <person name="Shu C."/>
            <person name="Wu Y."/>
            <person name="Wang C."/>
            <person name="Bushley K.E."/>
            <person name="Xiang M."/>
            <person name="Liu X."/>
        </authorList>
    </citation>
    <scope>NUCLEOTIDE SEQUENCE [LARGE SCALE GENOMIC DNA]</scope>
    <source>
        <strain evidence="1 2">3608</strain>
    </source>
</reference>
<protein>
    <submittedName>
        <fullName evidence="1">Uncharacterized protein</fullName>
    </submittedName>
</protein>
<sequence>MAGAISGGYFPVYPQHGDLPDPEVRTFITNFYRVSDKPDANELWISYFTKDADVTMGADTGHGEQEIRELRGRMWTTVQERRHTVTKVFPGQFEGGAGKEGELGGCELMLFGDVALTTKDGQRATVPWAAHAVLTLERDGERDEWKFARYRVWLQR</sequence>
<gene>
    <name evidence="1" type="ORF">HIM_08802</name>
</gene>
<dbReference type="InterPro" id="IPR032710">
    <property type="entry name" value="NTF2-like_dom_sf"/>
</dbReference>
<proteinExistence type="predicted"/>
<dbReference type="EMBL" id="KQ030561">
    <property type="protein sequence ID" value="KJZ71782.1"/>
    <property type="molecule type" value="Genomic_DNA"/>
</dbReference>
<dbReference type="Gene3D" id="3.10.450.50">
    <property type="match status" value="1"/>
</dbReference>
<evidence type="ECO:0000313" key="2">
    <source>
        <dbReference type="Proteomes" id="UP000054481"/>
    </source>
</evidence>
<dbReference type="PANTHER" id="PTHR39401">
    <property type="entry name" value="SNOAL-LIKE DOMAIN-CONTAINING PROTEIN"/>
    <property type="match status" value="1"/>
</dbReference>
<dbReference type="PANTHER" id="PTHR39401:SF1">
    <property type="entry name" value="SNOAL-LIKE DOMAIN-CONTAINING PROTEIN"/>
    <property type="match status" value="1"/>
</dbReference>
<dbReference type="AlphaFoldDB" id="A0A0F7ZY35"/>
<dbReference type="Proteomes" id="UP000054481">
    <property type="component" value="Unassembled WGS sequence"/>
</dbReference>
<name>A0A0F7ZY35_9HYPO</name>
<keyword evidence="2" id="KW-1185">Reference proteome</keyword>